<proteinExistence type="predicted"/>
<comment type="caution">
    <text evidence="1">The sequence shown here is derived from an EMBL/GenBank/DDBJ whole genome shotgun (WGS) entry which is preliminary data.</text>
</comment>
<reference evidence="1" key="1">
    <citation type="submission" date="2013-08" db="EMBL/GenBank/DDBJ databases">
        <authorList>
            <person name="Mendez C."/>
            <person name="Richter M."/>
            <person name="Ferrer M."/>
            <person name="Sanchez J."/>
        </authorList>
    </citation>
    <scope>NUCLEOTIDE SEQUENCE</scope>
</reference>
<dbReference type="InterPro" id="IPR011045">
    <property type="entry name" value="N2O_reductase_N"/>
</dbReference>
<dbReference type="EMBL" id="AUZY01007211">
    <property type="protein sequence ID" value="EQD50719.1"/>
    <property type="molecule type" value="Genomic_DNA"/>
</dbReference>
<reference evidence="1" key="2">
    <citation type="journal article" date="2014" name="ISME J.">
        <title>Microbial stratification in low pH oxic and suboxic macroscopic growths along an acid mine drainage.</title>
        <authorList>
            <person name="Mendez-Garcia C."/>
            <person name="Mesa V."/>
            <person name="Sprenger R.R."/>
            <person name="Richter M."/>
            <person name="Diez M.S."/>
            <person name="Solano J."/>
            <person name="Bargiela R."/>
            <person name="Golyshina O.V."/>
            <person name="Manteca A."/>
            <person name="Ramos J.L."/>
            <person name="Gallego J.R."/>
            <person name="Llorente I."/>
            <person name="Martins Dos Santos V.A."/>
            <person name="Jensen O.N."/>
            <person name="Pelaez A.I."/>
            <person name="Sanchez J."/>
            <person name="Ferrer M."/>
        </authorList>
    </citation>
    <scope>NUCLEOTIDE SEQUENCE</scope>
</reference>
<dbReference type="Gene3D" id="2.130.10.10">
    <property type="entry name" value="YVTN repeat-like/Quinoprotein amine dehydrogenase"/>
    <property type="match status" value="2"/>
</dbReference>
<dbReference type="SUPFAM" id="SSF50974">
    <property type="entry name" value="Nitrous oxide reductase, N-terminal domain"/>
    <property type="match status" value="2"/>
</dbReference>
<accession>T1BCH8</accession>
<protein>
    <submittedName>
        <fullName evidence="1">Surface antigen-like protein</fullName>
    </submittedName>
</protein>
<dbReference type="InterPro" id="IPR015943">
    <property type="entry name" value="WD40/YVTN_repeat-like_dom_sf"/>
</dbReference>
<evidence type="ECO:0000313" key="1">
    <source>
        <dbReference type="EMBL" id="EQD50719.1"/>
    </source>
</evidence>
<organism evidence="1">
    <name type="scientific">mine drainage metagenome</name>
    <dbReference type="NCBI Taxonomy" id="410659"/>
    <lineage>
        <taxon>unclassified sequences</taxon>
        <taxon>metagenomes</taxon>
        <taxon>ecological metagenomes</taxon>
    </lineage>
</organism>
<dbReference type="InterPro" id="IPR051200">
    <property type="entry name" value="Host-pathogen_enzymatic-act"/>
</dbReference>
<sequence>MAVDPAGPVLVASQRANVLTLFSGPSLGVRQNWSGTTDFPSFVLYDPPAHAFLVANYFGSNWSVLSGHSTFAVPWGPAPEFPVVFAENGLPAGASWQVTFAGMTERSTNSTIGFTISAGIFPYRIQGPAGYRTDGEPLAGSLRVNGDARNLAPLGVEVGASPDAAAYDPATGRLYVANSQSDNLTVVDPLTMRSVGAGLPVGSAPSAVAYDPETGDLFVANSRSDNVTVVDPVGGRTVANLPVQYAPTAIAYDPRIQSMVVADSGSDNLTIINSSSLRVTQTVSSGGSEPVAVVFDPVGSSLIVLDAGSGRVIRRDAANLTVEGNRSLGLSASARASGLAVDPLSGNLFIASNSTAGGGLGTLTVENDTLTLRENVPLDAAPHGLVWDPAHDQIDVAEPSSGQVAVYGGNVSAGVSRITTVPVGVDPTGGAAVSATREVVILNSGGRNLSVVGRGARLGLLWSPIPAYPVEFQEFGLPAGLAWTVDLNGSLLTTQNSTLTVDLPNGSYPYRFLPMAGERLLAPASDGTLRVEGAPGQVLASGWAGGASPSAVAYDPTLGALFVTDRANDSVTILAASSGRVEGSVPVGRQPEAIVDLVSLGLLVVANAGSDNLTVLNASTAAPEGPSIPVGPGPAALLWDPS</sequence>
<name>T1BCH8_9ZZZZ</name>
<feature type="non-terminal residue" evidence="1">
    <location>
        <position position="642"/>
    </location>
</feature>
<dbReference type="PANTHER" id="PTHR47197:SF3">
    <property type="entry name" value="DIHYDRO-HEME D1 DEHYDROGENASE"/>
    <property type="match status" value="1"/>
</dbReference>
<gene>
    <name evidence="1" type="ORF">B1B_11139</name>
</gene>
<dbReference type="NCBIfam" id="TIGR02276">
    <property type="entry name" value="beta_rpt_yvtn"/>
    <property type="match status" value="1"/>
</dbReference>
<dbReference type="PANTHER" id="PTHR47197">
    <property type="entry name" value="PROTEIN NIRF"/>
    <property type="match status" value="1"/>
</dbReference>
<dbReference type="InterPro" id="IPR011964">
    <property type="entry name" value="YVTN_b-propeller_repeat"/>
</dbReference>
<dbReference type="AlphaFoldDB" id="T1BCH8"/>